<feature type="compositionally biased region" description="Basic and acidic residues" evidence="1">
    <location>
        <begin position="245"/>
        <end position="256"/>
    </location>
</feature>
<organism evidence="2 3">
    <name type="scientific">[Myrmecia] bisecta</name>
    <dbReference type="NCBI Taxonomy" id="41462"/>
    <lineage>
        <taxon>Eukaryota</taxon>
        <taxon>Viridiplantae</taxon>
        <taxon>Chlorophyta</taxon>
        <taxon>core chlorophytes</taxon>
        <taxon>Trebouxiophyceae</taxon>
        <taxon>Trebouxiales</taxon>
        <taxon>Trebouxiaceae</taxon>
        <taxon>Myrmecia</taxon>
    </lineage>
</organism>
<protein>
    <submittedName>
        <fullName evidence="2">Uncharacterized protein</fullName>
    </submittedName>
</protein>
<dbReference type="AlphaFoldDB" id="A0AAW1QR47"/>
<accession>A0AAW1QR47</accession>
<sequence length="379" mass="39585">MGSNLPGALVAGAEPTAQANAHTAGTAAQPLHVESNAKTGGQAAGQRSQRASRLDRMHPHASQPSQNQLPGDDPGGSVERGSRQPQQLDSTYQAPFAIPADHGTSEQQAVGPRRSVRTASHAAPAGAAPRARGAVGQQQELREVLAELKSLAAGGVDRLGIRQRRRLNRSRQAIFVTAAEPTTRERKQALLAGSQQARVPAPTAVNVREARTAGGDADHAVVQEQQQQQEAPVTSSEPPNQLTEECVREELLREPRPAVVFPSGSGLTPGTIASTPVQSGPSAPLPRNPTPPLQNASASVPSNPSQAAARPPSSQQPRNASRAACGRFRGQPLVTGPSELCDSSVEVSTFELADGGRRSSSEQQSRLWCGPQNPIPSPA</sequence>
<comment type="caution">
    <text evidence="2">The sequence shown here is derived from an EMBL/GenBank/DDBJ whole genome shotgun (WGS) entry which is preliminary data.</text>
</comment>
<name>A0AAW1QR47_9CHLO</name>
<feature type="compositionally biased region" description="Basic and acidic residues" evidence="1">
    <location>
        <begin position="212"/>
        <end position="221"/>
    </location>
</feature>
<feature type="compositionally biased region" description="Low complexity" evidence="1">
    <location>
        <begin position="222"/>
        <end position="231"/>
    </location>
</feature>
<feature type="compositionally biased region" description="Low complexity" evidence="1">
    <location>
        <begin position="122"/>
        <end position="134"/>
    </location>
</feature>
<evidence type="ECO:0000313" key="3">
    <source>
        <dbReference type="Proteomes" id="UP001489004"/>
    </source>
</evidence>
<gene>
    <name evidence="2" type="ORF">WJX72_007015</name>
</gene>
<feature type="region of interest" description="Disordered" evidence="1">
    <location>
        <begin position="1"/>
        <end position="89"/>
    </location>
</feature>
<evidence type="ECO:0000256" key="1">
    <source>
        <dbReference type="SAM" id="MobiDB-lite"/>
    </source>
</evidence>
<feature type="compositionally biased region" description="Low complexity" evidence="1">
    <location>
        <begin position="16"/>
        <end position="28"/>
    </location>
</feature>
<dbReference type="Proteomes" id="UP001489004">
    <property type="component" value="Unassembled WGS sequence"/>
</dbReference>
<reference evidence="2 3" key="1">
    <citation type="journal article" date="2024" name="Nat. Commun.">
        <title>Phylogenomics reveals the evolutionary origins of lichenization in chlorophyte algae.</title>
        <authorList>
            <person name="Puginier C."/>
            <person name="Libourel C."/>
            <person name="Otte J."/>
            <person name="Skaloud P."/>
            <person name="Haon M."/>
            <person name="Grisel S."/>
            <person name="Petersen M."/>
            <person name="Berrin J.G."/>
            <person name="Delaux P.M."/>
            <person name="Dal Grande F."/>
            <person name="Keller J."/>
        </authorList>
    </citation>
    <scope>NUCLEOTIDE SEQUENCE [LARGE SCALE GENOMIC DNA]</scope>
    <source>
        <strain evidence="2 3">SAG 2043</strain>
    </source>
</reference>
<feature type="compositionally biased region" description="Polar residues" evidence="1">
    <location>
        <begin position="265"/>
        <end position="281"/>
    </location>
</feature>
<feature type="region of interest" description="Disordered" evidence="1">
    <location>
        <begin position="212"/>
        <end position="379"/>
    </location>
</feature>
<feature type="compositionally biased region" description="Pro residues" evidence="1">
    <location>
        <begin position="283"/>
        <end position="292"/>
    </location>
</feature>
<proteinExistence type="predicted"/>
<feature type="compositionally biased region" description="Polar residues" evidence="1">
    <location>
        <begin position="293"/>
        <end position="319"/>
    </location>
</feature>
<evidence type="ECO:0000313" key="2">
    <source>
        <dbReference type="EMBL" id="KAK9824021.1"/>
    </source>
</evidence>
<dbReference type="EMBL" id="JALJOR010000002">
    <property type="protein sequence ID" value="KAK9824021.1"/>
    <property type="molecule type" value="Genomic_DNA"/>
</dbReference>
<feature type="region of interest" description="Disordered" evidence="1">
    <location>
        <begin position="102"/>
        <end position="135"/>
    </location>
</feature>
<keyword evidence="3" id="KW-1185">Reference proteome</keyword>
<feature type="compositionally biased region" description="Polar residues" evidence="1">
    <location>
        <begin position="232"/>
        <end position="243"/>
    </location>
</feature>